<evidence type="ECO:0000313" key="1">
    <source>
        <dbReference type="EMBL" id="CAF3041224.1"/>
    </source>
</evidence>
<keyword evidence="2" id="KW-1185">Reference proteome</keyword>
<name>A0A7R8D661_LEPSM</name>
<accession>A0A7R8D661</accession>
<dbReference type="OrthoDB" id="10015491at2759"/>
<dbReference type="CDD" id="cd00096">
    <property type="entry name" value="Ig"/>
    <property type="match status" value="1"/>
</dbReference>
<proteinExistence type="predicted"/>
<gene>
    <name evidence="1" type="ORF">LSAA_14627</name>
</gene>
<reference evidence="1" key="1">
    <citation type="submission" date="2021-02" db="EMBL/GenBank/DDBJ databases">
        <authorList>
            <person name="Bekaert M."/>
        </authorList>
    </citation>
    <scope>NUCLEOTIDE SEQUENCE</scope>
    <source>
        <strain evidence="1">IoA-00</strain>
    </source>
</reference>
<organism evidence="1 2">
    <name type="scientific">Lepeophtheirus salmonis</name>
    <name type="common">Salmon louse</name>
    <name type="synonym">Caligus salmonis</name>
    <dbReference type="NCBI Taxonomy" id="72036"/>
    <lineage>
        <taxon>Eukaryota</taxon>
        <taxon>Metazoa</taxon>
        <taxon>Ecdysozoa</taxon>
        <taxon>Arthropoda</taxon>
        <taxon>Crustacea</taxon>
        <taxon>Multicrustacea</taxon>
        <taxon>Hexanauplia</taxon>
        <taxon>Copepoda</taxon>
        <taxon>Siphonostomatoida</taxon>
        <taxon>Caligidae</taxon>
        <taxon>Lepeophtheirus</taxon>
    </lineage>
</organism>
<dbReference type="PROSITE" id="PS50835">
    <property type="entry name" value="IG_LIKE"/>
    <property type="match status" value="1"/>
</dbReference>
<dbReference type="PANTHER" id="PTHR21261">
    <property type="entry name" value="BEAT PROTEIN"/>
    <property type="match status" value="1"/>
</dbReference>
<dbReference type="InterPro" id="IPR036179">
    <property type="entry name" value="Ig-like_dom_sf"/>
</dbReference>
<dbReference type="FunFam" id="2.60.40.10:FF:000437">
    <property type="entry name" value="Beat-IIIc, isoform A"/>
    <property type="match status" value="1"/>
</dbReference>
<dbReference type="PANTHER" id="PTHR21261:SF15">
    <property type="entry name" value="BEATEN PATH IIIA, ISOFORM D-RELATED"/>
    <property type="match status" value="1"/>
</dbReference>
<dbReference type="Proteomes" id="UP000675881">
    <property type="component" value="Chromosome 9"/>
</dbReference>
<protein>
    <submittedName>
        <fullName evidence="1">(salmon louse) hypothetical protein</fullName>
    </submittedName>
</protein>
<evidence type="ECO:0000313" key="2">
    <source>
        <dbReference type="Proteomes" id="UP000675881"/>
    </source>
</evidence>
<dbReference type="InterPro" id="IPR013783">
    <property type="entry name" value="Ig-like_fold"/>
</dbReference>
<dbReference type="SUPFAM" id="SSF48726">
    <property type="entry name" value="Immunoglobulin"/>
    <property type="match status" value="2"/>
</dbReference>
<dbReference type="InterPro" id="IPR007110">
    <property type="entry name" value="Ig-like_dom"/>
</dbReference>
<dbReference type="EMBL" id="HG994588">
    <property type="protein sequence ID" value="CAF3041224.1"/>
    <property type="molecule type" value="Genomic_DNA"/>
</dbReference>
<dbReference type="Gene3D" id="2.60.40.10">
    <property type="entry name" value="Immunoglobulins"/>
    <property type="match status" value="2"/>
</dbReference>
<sequence>MQGDTLYSVKWYKDDLEFYRFVPNDRPMLQVFPQNGIQVDRTKSNKQHVHLTNLSLESTGTYKCEVSAEAPNFRTKSAHQDMVVVVVPESAEIVGTRPMYFVGDTVNVTCYSYKSRPSASLSWRINGQEVTPEFEKLGNPYYGSSENKNDKLATKLNAKLKEYRPKVEKNNLETSALGLTFKVGKQYLGIGLKLECTVAIGSVYWQSFNAEIPVELREQSSVSNSWWISSSGERPTILGASSYTFMNVLSITIGVVLSYYKSLS</sequence>
<dbReference type="AlphaFoldDB" id="A0A7R8D661"/>